<comment type="caution">
    <text evidence="2">The sequence shown here is derived from an EMBL/GenBank/DDBJ whole genome shotgun (WGS) entry which is preliminary data.</text>
</comment>
<dbReference type="PROSITE" id="PS51819">
    <property type="entry name" value="VOC"/>
    <property type="match status" value="1"/>
</dbReference>
<accession>A0A3A2ZHU5</accession>
<dbReference type="CDD" id="cd07262">
    <property type="entry name" value="VOC_like"/>
    <property type="match status" value="1"/>
</dbReference>
<dbReference type="Gene3D" id="3.10.180.10">
    <property type="entry name" value="2,3-Dihydroxybiphenyl 1,2-Dioxygenase, domain 1"/>
    <property type="match status" value="1"/>
</dbReference>
<feature type="domain" description="VOC" evidence="1">
    <location>
        <begin position="4"/>
        <end position="123"/>
    </location>
</feature>
<protein>
    <submittedName>
        <fullName evidence="2">Glyoxalase bleomycin resistance protein</fullName>
    </submittedName>
</protein>
<name>A0A3A2ZHU5_9EURO</name>
<dbReference type="InterPro" id="IPR037523">
    <property type="entry name" value="VOC_core"/>
</dbReference>
<dbReference type="Proteomes" id="UP000266188">
    <property type="component" value="Unassembled WGS sequence"/>
</dbReference>
<dbReference type="AlphaFoldDB" id="A0A3A2ZHU5"/>
<evidence type="ECO:0000313" key="2">
    <source>
        <dbReference type="EMBL" id="RJE20957.1"/>
    </source>
</evidence>
<evidence type="ECO:0000313" key="3">
    <source>
        <dbReference type="Proteomes" id="UP000266188"/>
    </source>
</evidence>
<dbReference type="InterPro" id="IPR029068">
    <property type="entry name" value="Glyas_Bleomycin-R_OHBP_Dase"/>
</dbReference>
<dbReference type="SUPFAM" id="SSF54593">
    <property type="entry name" value="Glyoxalase/Bleomycin resistance protein/Dihydroxybiphenyl dioxygenase"/>
    <property type="match status" value="1"/>
</dbReference>
<proteinExistence type="predicted"/>
<dbReference type="PANTHER" id="PTHR35006:SF2">
    <property type="entry name" value="GLYOXALASE FAMILY PROTEIN (AFU_ORTHOLOGUE AFUA_5G14830)"/>
    <property type="match status" value="1"/>
</dbReference>
<dbReference type="OrthoDB" id="10249419at2759"/>
<keyword evidence="3" id="KW-1185">Reference proteome</keyword>
<organism evidence="2 3">
    <name type="scientific">Aspergillus sclerotialis</name>
    <dbReference type="NCBI Taxonomy" id="2070753"/>
    <lineage>
        <taxon>Eukaryota</taxon>
        <taxon>Fungi</taxon>
        <taxon>Dikarya</taxon>
        <taxon>Ascomycota</taxon>
        <taxon>Pezizomycotina</taxon>
        <taxon>Eurotiomycetes</taxon>
        <taxon>Eurotiomycetidae</taxon>
        <taxon>Eurotiales</taxon>
        <taxon>Aspergillaceae</taxon>
        <taxon>Aspergillus</taxon>
        <taxon>Aspergillus subgen. Polypaecilum</taxon>
    </lineage>
</organism>
<dbReference type="EMBL" id="MVGC01000263">
    <property type="protein sequence ID" value="RJE20957.1"/>
    <property type="molecule type" value="Genomic_DNA"/>
</dbReference>
<reference evidence="3" key="1">
    <citation type="submission" date="2017-02" db="EMBL/GenBank/DDBJ databases">
        <authorList>
            <person name="Tafer H."/>
            <person name="Lopandic K."/>
        </authorList>
    </citation>
    <scope>NUCLEOTIDE SEQUENCE [LARGE SCALE GENOMIC DNA]</scope>
    <source>
        <strain evidence="3">CBS 366.77</strain>
    </source>
</reference>
<evidence type="ECO:0000259" key="1">
    <source>
        <dbReference type="PROSITE" id="PS51819"/>
    </source>
</evidence>
<dbReference type="PANTHER" id="PTHR35006">
    <property type="entry name" value="GLYOXALASE FAMILY PROTEIN (AFU_ORTHOLOGUE AFUA_5G14830)"/>
    <property type="match status" value="1"/>
</dbReference>
<sequence length="144" mass="15700">MTSTIDHIGITAPEGHFESLVEWYKKALSPLQYREIMRFPGAVGLGNETPDFWITQKETSLPSGVHIAFSAPDRASVDAFHQAAIAAGGTCNGPPGIRAEYHPNYYGAFVLDPIGTNVEMLARSTLKNAKRDKIRTSAVLTPTR</sequence>
<gene>
    <name evidence="2" type="ORF">PHISCL_06693</name>
</gene>
<dbReference type="STRING" id="2070753.A0A3A2ZHU5"/>